<accession>A0A7M1RVD9</accession>
<organism evidence="1 2">
    <name type="scientific">uncultured phage cr118_1</name>
    <dbReference type="NCBI Taxonomy" id="2772063"/>
    <lineage>
        <taxon>Viruses</taxon>
        <taxon>Duplodnaviria</taxon>
        <taxon>Heunggongvirae</taxon>
        <taxon>Uroviricota</taxon>
        <taxon>Caudoviricetes</taxon>
        <taxon>Crassvirales</taxon>
        <taxon>Suoliviridae</taxon>
        <taxon>Uncouvirinae</taxon>
        <taxon>Besingivirus</taxon>
        <taxon>Besingivirus coli</taxon>
    </lineage>
</organism>
<dbReference type="KEGG" id="vg:65128868"/>
<proteinExistence type="predicted"/>
<reference evidence="1 2" key="1">
    <citation type="submission" date="2020-07" db="EMBL/GenBank/DDBJ databases">
        <title>Taxonomic proposal: Crassvirales, a new order of highly abundant and diverse bacterial viruses.</title>
        <authorList>
            <person name="Shkoporov A.N."/>
            <person name="Stockdale S.R."/>
            <person name="Guerin E."/>
            <person name="Ross R.P."/>
            <person name="Hill C."/>
        </authorList>
    </citation>
    <scope>NUCLEOTIDE SEQUENCE [LARGE SCALE GENOMIC DNA]</scope>
</reference>
<evidence type="ECO:0000313" key="1">
    <source>
        <dbReference type="EMBL" id="QOR58397.1"/>
    </source>
</evidence>
<dbReference type="Proteomes" id="UP000594051">
    <property type="component" value="Segment"/>
</dbReference>
<sequence>MRDDALINISESNKVLLTSLMIEHKISPEAISVAKSWKINNDGSVTFGKCKKLWWSKLFGETTTMDFFNLLGCICIGIAGKCEKTRNKEILNKLDSYISKYTRDYNGRNKIIKALFIANETGLLPNENGYYGSISEAELMVQIKTAEGSTKWTKLSNKCIAVQGLFSQK</sequence>
<dbReference type="GeneID" id="65128868"/>
<dbReference type="EMBL" id="MT774379">
    <property type="protein sequence ID" value="QOR58397.1"/>
    <property type="molecule type" value="Genomic_DNA"/>
</dbReference>
<evidence type="ECO:0000313" key="2">
    <source>
        <dbReference type="Proteomes" id="UP000594051"/>
    </source>
</evidence>
<dbReference type="RefSeq" id="YP_010110555.1">
    <property type="nucleotide sequence ID" value="NC_055872.1"/>
</dbReference>
<keyword evidence="2" id="KW-1185">Reference proteome</keyword>
<name>A0A7M1RVD9_9CAUD</name>
<protein>
    <submittedName>
        <fullName evidence="1">Uncharacterized protein</fullName>
    </submittedName>
</protein>